<evidence type="ECO:0000313" key="1">
    <source>
        <dbReference type="EMBL" id="QDP79077.1"/>
    </source>
</evidence>
<dbReference type="AlphaFoldDB" id="A0A516NJJ7"/>
<name>A0A516NJJ7_9NOCA</name>
<evidence type="ECO:0000313" key="2">
    <source>
        <dbReference type="Proteomes" id="UP000317039"/>
    </source>
</evidence>
<dbReference type="EMBL" id="CP041695">
    <property type="protein sequence ID" value="QDP79077.1"/>
    <property type="molecule type" value="Genomic_DNA"/>
</dbReference>
<dbReference type="KEGG" id="nod:FOH10_10400"/>
<proteinExistence type="predicted"/>
<sequence length="63" mass="6841">MGFTYEAPRNLELADCALDPSTVRPYGEQAVVALHSDCDPSTCRFARPGTEGLGWTGNENVRP</sequence>
<reference evidence="1 2" key="1">
    <citation type="submission" date="2019-07" db="EMBL/GenBank/DDBJ databases">
        <title>Complete Genome Sequence and Methylome Analysis of Nocardia otitidis-caviarum NEB252.</title>
        <authorList>
            <person name="Fomenkov A."/>
            <person name="Anton B.P."/>
            <person name="Vincze T."/>
            <person name="Roberts R.J."/>
        </authorList>
    </citation>
    <scope>NUCLEOTIDE SEQUENCE [LARGE SCALE GENOMIC DNA]</scope>
    <source>
        <strain evidence="1 2">NEB252</strain>
    </source>
</reference>
<dbReference type="RefSeq" id="WP_143980548.1">
    <property type="nucleotide sequence ID" value="NZ_CP041695.1"/>
</dbReference>
<gene>
    <name evidence="1" type="ORF">FOH10_10400</name>
</gene>
<accession>A0A516NJJ7</accession>
<dbReference type="Proteomes" id="UP000317039">
    <property type="component" value="Chromosome"/>
</dbReference>
<protein>
    <submittedName>
        <fullName evidence="1">Uncharacterized protein</fullName>
    </submittedName>
</protein>
<organism evidence="1 2">
    <name type="scientific">Nocardia otitidiscaviarum</name>
    <dbReference type="NCBI Taxonomy" id="1823"/>
    <lineage>
        <taxon>Bacteria</taxon>
        <taxon>Bacillati</taxon>
        <taxon>Actinomycetota</taxon>
        <taxon>Actinomycetes</taxon>
        <taxon>Mycobacteriales</taxon>
        <taxon>Nocardiaceae</taxon>
        <taxon>Nocardia</taxon>
    </lineage>
</organism>
<dbReference type="GeneID" id="80332796"/>